<feature type="region of interest" description="Disordered" evidence="1">
    <location>
        <begin position="33"/>
        <end position="57"/>
    </location>
</feature>
<evidence type="ECO:0000313" key="2">
    <source>
        <dbReference type="EMBL" id="CAK7921400.1"/>
    </source>
</evidence>
<sequence length="57" mass="6277">MVCAPASSGDVIDHIGSGSLKLINRRFHMGNTPDRILDKRSRLPTHIKEKKPVNAPT</sequence>
<proteinExistence type="predicted"/>
<organism evidence="4 5">
    <name type="scientific">Peronospora matthiolae</name>
    <dbReference type="NCBI Taxonomy" id="2874970"/>
    <lineage>
        <taxon>Eukaryota</taxon>
        <taxon>Sar</taxon>
        <taxon>Stramenopiles</taxon>
        <taxon>Oomycota</taxon>
        <taxon>Peronosporomycetes</taxon>
        <taxon>Peronosporales</taxon>
        <taxon>Peronosporaceae</taxon>
        <taxon>Peronospora</taxon>
    </lineage>
</organism>
<dbReference type="AlphaFoldDB" id="A0AAV1V410"/>
<evidence type="ECO:0000313" key="4">
    <source>
        <dbReference type="EMBL" id="CAK7940169.1"/>
    </source>
</evidence>
<feature type="compositionally biased region" description="Basic and acidic residues" evidence="1">
    <location>
        <begin position="35"/>
        <end position="57"/>
    </location>
</feature>
<evidence type="ECO:0000313" key="5">
    <source>
        <dbReference type="Proteomes" id="UP001162060"/>
    </source>
</evidence>
<dbReference type="Proteomes" id="UP001162060">
    <property type="component" value="Unassembled WGS sequence"/>
</dbReference>
<evidence type="ECO:0000256" key="1">
    <source>
        <dbReference type="SAM" id="MobiDB-lite"/>
    </source>
</evidence>
<accession>A0AAV1V410</accession>
<dbReference type="EMBL" id="CAKLBY020000069">
    <property type="protein sequence ID" value="CAK7923432.1"/>
    <property type="molecule type" value="Genomic_DNA"/>
</dbReference>
<dbReference type="EMBL" id="CAKLBY020000057">
    <property type="protein sequence ID" value="CAK7921400.1"/>
    <property type="molecule type" value="Genomic_DNA"/>
</dbReference>
<dbReference type="EMBL" id="CAKLBY020000256">
    <property type="protein sequence ID" value="CAK7940169.1"/>
    <property type="molecule type" value="Genomic_DNA"/>
</dbReference>
<comment type="caution">
    <text evidence="4">The sequence shown here is derived from an EMBL/GenBank/DDBJ whole genome shotgun (WGS) entry which is preliminary data.</text>
</comment>
<gene>
    <name evidence="4" type="ORF">PM001_LOCUS25319</name>
    <name evidence="2" type="ORF">PM001_LOCUS7131</name>
    <name evidence="3" type="ORF">PM001_LOCUS8582</name>
</gene>
<evidence type="ECO:0000313" key="3">
    <source>
        <dbReference type="EMBL" id="CAK7923432.1"/>
    </source>
</evidence>
<reference evidence="4" key="1">
    <citation type="submission" date="2024-01" db="EMBL/GenBank/DDBJ databases">
        <authorList>
            <person name="Webb A."/>
        </authorList>
    </citation>
    <scope>NUCLEOTIDE SEQUENCE</scope>
    <source>
        <strain evidence="4">Pm1</strain>
    </source>
</reference>
<protein>
    <submittedName>
        <fullName evidence="4">Uncharacterized protein</fullName>
    </submittedName>
</protein>
<name>A0AAV1V410_9STRA</name>